<dbReference type="EMBL" id="JAVDTI010000007">
    <property type="protein sequence ID" value="MDR6808663.1"/>
    <property type="molecule type" value="Genomic_DNA"/>
</dbReference>
<evidence type="ECO:0008006" key="3">
    <source>
        <dbReference type="Google" id="ProtNLM"/>
    </source>
</evidence>
<sequence>MKRYSYIVILLLSGLLSCEKQPPVNPHMVNQVFTGEVNGVPFKTGMTVQFGASVNQEMCVMDVVAVSLMRKISEREYQRVHMNYFHTKPGKYTLTDSAVSHSKNAICILESISTGAYFLSQPEDDTPLDSYRLLEGPWNYFKVLYYDPEKSELQCQFGAKFVRINKVQYAAGAMDTITYTNSKFILSNIYVQEVFTEPR</sequence>
<proteinExistence type="predicted"/>
<name>A0ABU1R5J6_9BACT</name>
<organism evidence="1 2">
    <name type="scientific">Dyadobacter fermentans</name>
    <dbReference type="NCBI Taxonomy" id="94254"/>
    <lineage>
        <taxon>Bacteria</taxon>
        <taxon>Pseudomonadati</taxon>
        <taxon>Bacteroidota</taxon>
        <taxon>Cytophagia</taxon>
        <taxon>Cytophagales</taxon>
        <taxon>Spirosomataceae</taxon>
        <taxon>Dyadobacter</taxon>
    </lineage>
</organism>
<evidence type="ECO:0000313" key="1">
    <source>
        <dbReference type="EMBL" id="MDR6808663.1"/>
    </source>
</evidence>
<reference evidence="1 2" key="1">
    <citation type="submission" date="2023-07" db="EMBL/GenBank/DDBJ databases">
        <title>Sorghum-associated microbial communities from plants grown in Nebraska, USA.</title>
        <authorList>
            <person name="Schachtman D."/>
        </authorList>
    </citation>
    <scope>NUCLEOTIDE SEQUENCE [LARGE SCALE GENOMIC DNA]</scope>
    <source>
        <strain evidence="1 2">BE57</strain>
    </source>
</reference>
<comment type="caution">
    <text evidence="1">The sequence shown here is derived from an EMBL/GenBank/DDBJ whole genome shotgun (WGS) entry which is preliminary data.</text>
</comment>
<dbReference type="PROSITE" id="PS51257">
    <property type="entry name" value="PROKAR_LIPOPROTEIN"/>
    <property type="match status" value="1"/>
</dbReference>
<dbReference type="Proteomes" id="UP001264980">
    <property type="component" value="Unassembled WGS sequence"/>
</dbReference>
<keyword evidence="2" id="KW-1185">Reference proteome</keyword>
<protein>
    <recommendedName>
        <fullName evidence="3">Lipoprotein</fullName>
    </recommendedName>
</protein>
<evidence type="ECO:0000313" key="2">
    <source>
        <dbReference type="Proteomes" id="UP001264980"/>
    </source>
</evidence>
<gene>
    <name evidence="1" type="ORF">J2W84_005727</name>
</gene>
<dbReference type="RefSeq" id="WP_309990872.1">
    <property type="nucleotide sequence ID" value="NZ_JAVDTI010000007.1"/>
</dbReference>
<accession>A0ABU1R5J6</accession>